<dbReference type="InterPro" id="IPR036249">
    <property type="entry name" value="Thioredoxin-like_sf"/>
</dbReference>
<keyword evidence="4" id="KW-0808">Transferase</keyword>
<dbReference type="InterPro" id="IPR036282">
    <property type="entry name" value="Glutathione-S-Trfase_C_sf"/>
</dbReference>
<dbReference type="Gene3D" id="3.40.30.10">
    <property type="entry name" value="Glutaredoxin"/>
    <property type="match status" value="1"/>
</dbReference>
<dbReference type="Pfam" id="PF00043">
    <property type="entry name" value="GST_C"/>
    <property type="match status" value="1"/>
</dbReference>
<evidence type="ECO:0000259" key="3">
    <source>
        <dbReference type="PROSITE" id="PS50405"/>
    </source>
</evidence>
<dbReference type="PANTHER" id="PTHR43969">
    <property type="entry name" value="GLUTATHIONE S TRANSFERASE D10, ISOFORM A-RELATED"/>
    <property type="match status" value="1"/>
</dbReference>
<sequence length="236" mass="26850">NNNIFQKLKKKKRKKMGKLILYAIGGSAPCRAVLLTLKALNVPFEYKIINLLVGENRKPEYLAINPHGTVPTLTDDDDVLTDSHAIITYLVDKYGVDDSLYPKDLIQRAKVNQILFYEATMVFDRTFLPISKAVFNNHNVIPVAKIDAVYSVYERLESFLQEHPFVAGENLTVADFSLIVTISSLFTYAELVESKYPKIADWVRRLEQLPYYAEGNDVGLKQYQAIVKSIGFKVLR</sequence>
<dbReference type="GO" id="GO:0004364">
    <property type="term" value="F:glutathione transferase activity"/>
    <property type="evidence" value="ECO:0007669"/>
    <property type="project" value="TreeGrafter"/>
</dbReference>
<dbReference type="GO" id="GO:0006749">
    <property type="term" value="P:glutathione metabolic process"/>
    <property type="evidence" value="ECO:0007669"/>
    <property type="project" value="TreeGrafter"/>
</dbReference>
<evidence type="ECO:0000313" key="4">
    <source>
        <dbReference type="EMBL" id="JAC05597.1"/>
    </source>
</evidence>
<reference evidence="4" key="2">
    <citation type="journal article" date="2014" name="BMC Genomics">
        <title>A genomic perspective to assessing quality of mass-reared SIT flies used in Mediterranean fruit fly (Ceratitis capitata) eradication in California.</title>
        <authorList>
            <person name="Calla B."/>
            <person name="Hall B."/>
            <person name="Hou S."/>
            <person name="Geib S.M."/>
        </authorList>
    </citation>
    <scope>NUCLEOTIDE SEQUENCE</scope>
</reference>
<evidence type="ECO:0000259" key="2">
    <source>
        <dbReference type="PROSITE" id="PS50404"/>
    </source>
</evidence>
<dbReference type="PANTHER" id="PTHR43969:SF9">
    <property type="entry name" value="GLUTATHIONE S TRANSFERASE D10, ISOFORM A-RELATED"/>
    <property type="match status" value="1"/>
</dbReference>
<protein>
    <submittedName>
        <fullName evidence="4">Glutathione S-transferase 1</fullName>
    </submittedName>
</protein>
<proteinExistence type="evidence at transcript level"/>
<reference evidence="4" key="1">
    <citation type="submission" date="2013-07" db="EMBL/GenBank/DDBJ databases">
        <authorList>
            <person name="Geib S."/>
        </authorList>
    </citation>
    <scope>NUCLEOTIDE SEQUENCE</scope>
</reference>
<dbReference type="FunFam" id="1.20.1050.10:FF:000007">
    <property type="entry name" value="Glutathione S-transferase 1-1"/>
    <property type="match status" value="1"/>
</dbReference>
<dbReference type="InterPro" id="IPR004046">
    <property type="entry name" value="GST_C"/>
</dbReference>
<dbReference type="Pfam" id="PF13417">
    <property type="entry name" value="GST_N_3"/>
    <property type="match status" value="1"/>
</dbReference>
<dbReference type="AlphaFoldDB" id="W8CAX9"/>
<dbReference type="Gene3D" id="1.20.1050.10">
    <property type="match status" value="1"/>
</dbReference>
<dbReference type="InterPro" id="IPR010987">
    <property type="entry name" value="Glutathione-S-Trfase_C-like"/>
</dbReference>
<dbReference type="SUPFAM" id="SSF47616">
    <property type="entry name" value="GST C-terminal domain-like"/>
    <property type="match status" value="1"/>
</dbReference>
<dbReference type="EMBL" id="GAMC01000959">
    <property type="protein sequence ID" value="JAC05597.1"/>
    <property type="molecule type" value="mRNA"/>
</dbReference>
<organism evidence="4">
    <name type="scientific">Ceratitis capitata</name>
    <name type="common">Mediterranean fruit fly</name>
    <name type="synonym">Tephritis capitata</name>
    <dbReference type="NCBI Taxonomy" id="7213"/>
    <lineage>
        <taxon>Eukaryota</taxon>
        <taxon>Metazoa</taxon>
        <taxon>Ecdysozoa</taxon>
        <taxon>Arthropoda</taxon>
        <taxon>Hexapoda</taxon>
        <taxon>Insecta</taxon>
        <taxon>Pterygota</taxon>
        <taxon>Neoptera</taxon>
        <taxon>Endopterygota</taxon>
        <taxon>Diptera</taxon>
        <taxon>Brachycera</taxon>
        <taxon>Muscomorpha</taxon>
        <taxon>Tephritoidea</taxon>
        <taxon>Tephritidae</taxon>
        <taxon>Ceratitis</taxon>
        <taxon>Ceratitis</taxon>
    </lineage>
</organism>
<dbReference type="PROSITE" id="PS50404">
    <property type="entry name" value="GST_NTER"/>
    <property type="match status" value="1"/>
</dbReference>
<comment type="subunit">
    <text evidence="1">Homodimer.</text>
</comment>
<feature type="domain" description="GST C-terminal" evidence="3">
    <location>
        <begin position="104"/>
        <end position="227"/>
    </location>
</feature>
<dbReference type="FunFam" id="3.40.30.10:FF:000034">
    <property type="entry name" value="glutathione S-transferase 1"/>
    <property type="match status" value="1"/>
</dbReference>
<evidence type="ECO:0000256" key="1">
    <source>
        <dbReference type="ARBA" id="ARBA00011738"/>
    </source>
</evidence>
<dbReference type="PROSITE" id="PS50405">
    <property type="entry name" value="GST_CTER"/>
    <property type="match status" value="1"/>
</dbReference>
<dbReference type="SFLD" id="SFLDS00019">
    <property type="entry name" value="Glutathione_Transferase_(cytos"/>
    <property type="match status" value="1"/>
</dbReference>
<accession>W8CAX9</accession>
<dbReference type="SUPFAM" id="SSF52833">
    <property type="entry name" value="Thioredoxin-like"/>
    <property type="match status" value="1"/>
</dbReference>
<feature type="non-terminal residue" evidence="4">
    <location>
        <position position="1"/>
    </location>
</feature>
<feature type="domain" description="GST N-terminal" evidence="2">
    <location>
        <begin position="17"/>
        <end position="98"/>
    </location>
</feature>
<dbReference type="InterPro" id="IPR040079">
    <property type="entry name" value="Glutathione_S-Trfase"/>
</dbReference>
<name>W8CAX9_CERCA</name>
<dbReference type="OrthoDB" id="2309723at2759"/>
<dbReference type="CDD" id="cd03177">
    <property type="entry name" value="GST_C_Delta_Epsilon"/>
    <property type="match status" value="1"/>
</dbReference>
<dbReference type="SFLD" id="SFLDG00358">
    <property type="entry name" value="Main_(cytGST)"/>
    <property type="match status" value="1"/>
</dbReference>
<dbReference type="InterPro" id="IPR004045">
    <property type="entry name" value="Glutathione_S-Trfase_N"/>
</dbReference>
<dbReference type="SFLD" id="SFLDG01153">
    <property type="entry name" value="Main.4:_Theta-like"/>
    <property type="match status" value="1"/>
</dbReference>
<gene>
    <name evidence="4" type="primary">GSTT1</name>
</gene>